<feature type="region of interest" description="Disordered" evidence="1">
    <location>
        <begin position="154"/>
        <end position="192"/>
    </location>
</feature>
<gene>
    <name evidence="3" type="ORF">COHA_006591</name>
</gene>
<reference evidence="3" key="1">
    <citation type="submission" date="2020-11" db="EMBL/GenBank/DDBJ databases">
        <title>Chlorella ohadii genome sequencing and assembly.</title>
        <authorList>
            <person name="Murik O."/>
            <person name="Treves H."/>
            <person name="Kedem I."/>
            <person name="Shotland Y."/>
            <person name="Kaplan A."/>
        </authorList>
    </citation>
    <scope>NUCLEOTIDE SEQUENCE</scope>
    <source>
        <strain evidence="3">1</strain>
    </source>
</reference>
<dbReference type="Pfam" id="PF08373">
    <property type="entry name" value="RAP"/>
    <property type="match status" value="1"/>
</dbReference>
<evidence type="ECO:0000313" key="3">
    <source>
        <dbReference type="EMBL" id="KAI7839792.1"/>
    </source>
</evidence>
<evidence type="ECO:0000259" key="2">
    <source>
        <dbReference type="PROSITE" id="PS51286"/>
    </source>
</evidence>
<dbReference type="InterPro" id="IPR050870">
    <property type="entry name" value="FAST_kinase"/>
</dbReference>
<dbReference type="EMBL" id="JADXDR010000095">
    <property type="protein sequence ID" value="KAI7839792.1"/>
    <property type="molecule type" value="Genomic_DNA"/>
</dbReference>
<comment type="caution">
    <text evidence="3">The sequence shown here is derived from an EMBL/GenBank/DDBJ whole genome shotgun (WGS) entry which is preliminary data.</text>
</comment>
<dbReference type="PANTHER" id="PTHR21228:SF40">
    <property type="entry name" value="LD45607P"/>
    <property type="match status" value="1"/>
</dbReference>
<dbReference type="SMART" id="SM00952">
    <property type="entry name" value="RAP"/>
    <property type="match status" value="1"/>
</dbReference>
<feature type="region of interest" description="Disordered" evidence="1">
    <location>
        <begin position="688"/>
        <end position="802"/>
    </location>
</feature>
<accession>A0AAD5DKQ6</accession>
<proteinExistence type="predicted"/>
<dbReference type="GO" id="GO:0009507">
    <property type="term" value="C:chloroplast"/>
    <property type="evidence" value="ECO:0007669"/>
    <property type="project" value="GOC"/>
</dbReference>
<feature type="region of interest" description="Disordered" evidence="1">
    <location>
        <begin position="60"/>
        <end position="88"/>
    </location>
</feature>
<dbReference type="AlphaFoldDB" id="A0AAD5DKQ6"/>
<dbReference type="PROSITE" id="PS51286">
    <property type="entry name" value="RAP"/>
    <property type="match status" value="1"/>
</dbReference>
<dbReference type="GO" id="GO:1901259">
    <property type="term" value="P:chloroplast rRNA processing"/>
    <property type="evidence" value="ECO:0007669"/>
    <property type="project" value="TreeGrafter"/>
</dbReference>
<feature type="compositionally biased region" description="Gly residues" evidence="1">
    <location>
        <begin position="408"/>
        <end position="430"/>
    </location>
</feature>
<dbReference type="GO" id="GO:0035770">
    <property type="term" value="C:ribonucleoprotein granule"/>
    <property type="evidence" value="ECO:0007669"/>
    <property type="project" value="TreeGrafter"/>
</dbReference>
<dbReference type="GO" id="GO:0044528">
    <property type="term" value="P:regulation of mitochondrial mRNA stability"/>
    <property type="evidence" value="ECO:0007669"/>
    <property type="project" value="TreeGrafter"/>
</dbReference>
<keyword evidence="4" id="KW-1185">Reference proteome</keyword>
<feature type="region of interest" description="Disordered" evidence="1">
    <location>
        <begin position="827"/>
        <end position="863"/>
    </location>
</feature>
<dbReference type="InterPro" id="IPR013584">
    <property type="entry name" value="RAP"/>
</dbReference>
<evidence type="ECO:0000256" key="1">
    <source>
        <dbReference type="SAM" id="MobiDB-lite"/>
    </source>
</evidence>
<sequence>MLRSHPTVRQLVSVLEPAVLSFSDLHVSQLLWAHAHLGHASPALVAALYDRLETAEVATAGASSSADSSSGSSGAGGSSSSSSGPAPAQPLVLSNMSAATNLLYALAKLGRPPPACVGRLAAVLQAEAVAAEEAAEEAALQLEGQAAGWEPLDSAEYEEAAAEAAEAREQRSAGASGSDSDRRQPGGSGGADAQGVQGISLAACAPRGLCLLLWSLAELEACPPALLRHSMAALCRRRGLGRLSMQSMAHVLLAAQRLAAAAGQQGQEEEQEQQPWGAPVLSGAQHNRLKLASAVRRHVEASPLRRAALRLLQQRSGELAPRLRVQALSALAQAFASIGTCRPELLDAFAERAIALGQQGRLDVQGVASLAWAFSTLQYDHPQVFDVLASAAVVMLRTPGPRPNHSGSNGGRGNGGRSSSGSGRGAGGSGSAAPGCTRADFSAQAVSVMVFSFASANRCDSPSQREMYGLLAERADEVLEQFTPQGLANLAWGLTVAACYPPQLMRRWRTLAGGQAVQFGPAELNQLHLVEVALRLEAPEIGLEAPAEAQSFFDSLYRAGRLRAFAGAGWAANQAGGPRSVTDFQRQVHEAVCALGVPCVLEHSQAGEYSIDVAIPSHKIAVEVDGPVHFATNSRHLMGGTALKRRLLQRLGWQAVAVPFYDWWRLAPAQRGPYMRRKLQEARLQLEGSAGDTELQREGSSTRKAAQGLDTRRPRRQGQQQVQGRRQQGQQQQAVHAERQEAPVQQHAGSNGPQPLDGATAAEQASLPAAQQQQPRQQEQQPQQQSSAVADGEDDSAAGLAQRAQRLSMMQYKKGKLSKAGLLARSSLQAAAAGSQKADGDTPSSSGGTDGSNRGDSGGQAAS</sequence>
<feature type="compositionally biased region" description="Low complexity" evidence="1">
    <location>
        <begin position="827"/>
        <end position="847"/>
    </location>
</feature>
<dbReference type="GO" id="GO:0005759">
    <property type="term" value="C:mitochondrial matrix"/>
    <property type="evidence" value="ECO:0007669"/>
    <property type="project" value="TreeGrafter"/>
</dbReference>
<feature type="compositionally biased region" description="Low complexity" evidence="1">
    <location>
        <begin position="717"/>
        <end position="733"/>
    </location>
</feature>
<feature type="domain" description="RAP" evidence="2">
    <location>
        <begin position="620"/>
        <end position="677"/>
    </location>
</feature>
<dbReference type="GO" id="GO:0003723">
    <property type="term" value="F:RNA binding"/>
    <property type="evidence" value="ECO:0007669"/>
    <property type="project" value="TreeGrafter"/>
</dbReference>
<evidence type="ECO:0000313" key="4">
    <source>
        <dbReference type="Proteomes" id="UP001205105"/>
    </source>
</evidence>
<feature type="region of interest" description="Disordered" evidence="1">
    <location>
        <begin position="399"/>
        <end position="433"/>
    </location>
</feature>
<feature type="compositionally biased region" description="Low complexity" evidence="1">
    <location>
        <begin position="60"/>
        <end position="86"/>
    </location>
</feature>
<organism evidence="3 4">
    <name type="scientific">Chlorella ohadii</name>
    <dbReference type="NCBI Taxonomy" id="2649997"/>
    <lineage>
        <taxon>Eukaryota</taxon>
        <taxon>Viridiplantae</taxon>
        <taxon>Chlorophyta</taxon>
        <taxon>core chlorophytes</taxon>
        <taxon>Trebouxiophyceae</taxon>
        <taxon>Chlorellales</taxon>
        <taxon>Chlorellaceae</taxon>
        <taxon>Chlorella clade</taxon>
        <taxon>Chlorella</taxon>
    </lineage>
</organism>
<feature type="compositionally biased region" description="Low complexity" evidence="1">
    <location>
        <begin position="761"/>
        <end position="788"/>
    </location>
</feature>
<dbReference type="GO" id="GO:0000963">
    <property type="term" value="P:mitochondrial RNA processing"/>
    <property type="evidence" value="ECO:0007669"/>
    <property type="project" value="TreeGrafter"/>
</dbReference>
<dbReference type="Proteomes" id="UP001205105">
    <property type="component" value="Unassembled WGS sequence"/>
</dbReference>
<dbReference type="PANTHER" id="PTHR21228">
    <property type="entry name" value="FAST LEU-RICH DOMAIN-CONTAINING"/>
    <property type="match status" value="1"/>
</dbReference>
<protein>
    <recommendedName>
        <fullName evidence="2">RAP domain-containing protein</fullName>
    </recommendedName>
</protein>
<name>A0AAD5DKQ6_9CHLO</name>